<feature type="domain" description="Glycosyltransferase 2-like" evidence="1">
    <location>
        <begin position="7"/>
        <end position="130"/>
    </location>
</feature>
<evidence type="ECO:0000259" key="1">
    <source>
        <dbReference type="Pfam" id="PF00535"/>
    </source>
</evidence>
<keyword evidence="3" id="KW-1185">Reference proteome</keyword>
<gene>
    <name evidence="2" type="ORF">JQC93_14885</name>
</gene>
<dbReference type="InterPro" id="IPR001173">
    <property type="entry name" value="Glyco_trans_2-like"/>
</dbReference>
<accession>A0ABS2HJL3</accession>
<dbReference type="EMBL" id="JAFEUM010000006">
    <property type="protein sequence ID" value="MBM7037695.1"/>
    <property type="molecule type" value="Genomic_DNA"/>
</dbReference>
<proteinExistence type="predicted"/>
<dbReference type="Gene3D" id="3.90.550.10">
    <property type="entry name" value="Spore Coat Polysaccharide Biosynthesis Protein SpsA, Chain A"/>
    <property type="match status" value="1"/>
</dbReference>
<dbReference type="InterPro" id="IPR029044">
    <property type="entry name" value="Nucleotide-diphossugar_trans"/>
</dbReference>
<name>A0ABS2HJL3_9VIBR</name>
<dbReference type="Pfam" id="PF00535">
    <property type="entry name" value="Glycos_transf_2"/>
    <property type="match status" value="1"/>
</dbReference>
<dbReference type="SUPFAM" id="SSF53448">
    <property type="entry name" value="Nucleotide-diphospho-sugar transferases"/>
    <property type="match status" value="1"/>
</dbReference>
<dbReference type="CDD" id="cd00761">
    <property type="entry name" value="Glyco_tranf_GTA_type"/>
    <property type="match status" value="1"/>
</dbReference>
<dbReference type="PANTHER" id="PTHR43685">
    <property type="entry name" value="GLYCOSYLTRANSFERASE"/>
    <property type="match status" value="1"/>
</dbReference>
<dbReference type="PANTHER" id="PTHR43685:SF2">
    <property type="entry name" value="GLYCOSYLTRANSFERASE 2-LIKE DOMAIN-CONTAINING PROTEIN"/>
    <property type="match status" value="1"/>
</dbReference>
<dbReference type="RefSeq" id="WP_205159205.1">
    <property type="nucleotide sequence ID" value="NZ_JAFEUM010000006.1"/>
</dbReference>
<sequence>MKNIKFSLILCTVGDFKFIENLFESLCDQEYKNFEVVLVDQNEDSRLDNLLESYKNRLELVHLKSERGLSIARNVGIQAAKGDIFSFPDDDCTYPKELLNKVNLFFKDTNYSGLVIRAKNSVPGGRVLHENDPSQELTRGNCLSLVHSISLFLTRDIVESVGDFDIHLGLGANTIFQGQEDRDYPIRALDAGFQIYYKNDITVLHPWDDPEIDEQKNLIARAFKGGASEMYLLNKHNFGITFKISRVIRKIMAITYFAIYKRNLYKMRSSLSGLKGMVRYFNTKTLP</sequence>
<evidence type="ECO:0000313" key="3">
    <source>
        <dbReference type="Proteomes" id="UP000809621"/>
    </source>
</evidence>
<protein>
    <submittedName>
        <fullName evidence="2">Glycosyltransferase family 2 protein</fullName>
    </submittedName>
</protein>
<organism evidence="2 3">
    <name type="scientific">Vibrio ulleungensis</name>
    <dbReference type="NCBI Taxonomy" id="2807619"/>
    <lineage>
        <taxon>Bacteria</taxon>
        <taxon>Pseudomonadati</taxon>
        <taxon>Pseudomonadota</taxon>
        <taxon>Gammaproteobacteria</taxon>
        <taxon>Vibrionales</taxon>
        <taxon>Vibrionaceae</taxon>
        <taxon>Vibrio</taxon>
    </lineage>
</organism>
<dbReference type="Proteomes" id="UP000809621">
    <property type="component" value="Unassembled WGS sequence"/>
</dbReference>
<evidence type="ECO:0000313" key="2">
    <source>
        <dbReference type="EMBL" id="MBM7037695.1"/>
    </source>
</evidence>
<reference evidence="2 3" key="1">
    <citation type="submission" date="2021-02" db="EMBL/GenBank/DDBJ databases">
        <authorList>
            <person name="Park J.-S."/>
        </authorList>
    </citation>
    <scope>NUCLEOTIDE SEQUENCE [LARGE SCALE GENOMIC DNA]</scope>
    <source>
        <strain evidence="2 3">188UL20-2</strain>
    </source>
</reference>
<comment type="caution">
    <text evidence="2">The sequence shown here is derived from an EMBL/GenBank/DDBJ whole genome shotgun (WGS) entry which is preliminary data.</text>
</comment>
<dbReference type="InterPro" id="IPR050834">
    <property type="entry name" value="Glycosyltransf_2"/>
</dbReference>